<comment type="caution">
    <text evidence="2">The sequence shown here is derived from an EMBL/GenBank/DDBJ whole genome shotgun (WGS) entry which is preliminary data.</text>
</comment>
<evidence type="ECO:0000256" key="1">
    <source>
        <dbReference type="SAM" id="MobiDB-lite"/>
    </source>
</evidence>
<dbReference type="RefSeq" id="WP_309946834.1">
    <property type="nucleotide sequence ID" value="NZ_JAVDQY010000003.1"/>
</dbReference>
<organism evidence="2 3">
    <name type="scientific">Chryseobacterium rhizosphaerae</name>
    <dbReference type="NCBI Taxonomy" id="395937"/>
    <lineage>
        <taxon>Bacteria</taxon>
        <taxon>Pseudomonadati</taxon>
        <taxon>Bacteroidota</taxon>
        <taxon>Flavobacteriia</taxon>
        <taxon>Flavobacteriales</taxon>
        <taxon>Weeksellaceae</taxon>
        <taxon>Chryseobacterium group</taxon>
        <taxon>Chryseobacterium</taxon>
    </lineage>
</organism>
<gene>
    <name evidence="2" type="ORF">J2787_002825</name>
</gene>
<proteinExistence type="predicted"/>
<evidence type="ECO:0000313" key="2">
    <source>
        <dbReference type="EMBL" id="MDR6527433.1"/>
    </source>
</evidence>
<evidence type="ECO:0000313" key="3">
    <source>
        <dbReference type="Proteomes" id="UP001184861"/>
    </source>
</evidence>
<dbReference type="AlphaFoldDB" id="A0AAE4C3B5"/>
<accession>A0AAE4C3B5</accession>
<feature type="region of interest" description="Disordered" evidence="1">
    <location>
        <begin position="22"/>
        <end position="41"/>
    </location>
</feature>
<dbReference type="Proteomes" id="UP001184861">
    <property type="component" value="Unassembled WGS sequence"/>
</dbReference>
<name>A0AAE4C3B5_9FLAO</name>
<sequence length="41" mass="4652">MRTSQRGIDLIKEFESLHDEDLKKPGLQPKMDPVGIWTGNA</sequence>
<dbReference type="EMBL" id="JAVDQY010000003">
    <property type="protein sequence ID" value="MDR6527433.1"/>
    <property type="molecule type" value="Genomic_DNA"/>
</dbReference>
<protein>
    <submittedName>
        <fullName evidence="2">GH24 family phage-related lysozyme (Muramidase)</fullName>
    </submittedName>
</protein>
<reference evidence="2" key="1">
    <citation type="submission" date="2023-07" db="EMBL/GenBank/DDBJ databases">
        <title>Sorghum-associated microbial communities from plants grown in Nebraska, USA.</title>
        <authorList>
            <person name="Schachtman D."/>
        </authorList>
    </citation>
    <scope>NUCLEOTIDE SEQUENCE</scope>
    <source>
        <strain evidence="2">DS2360</strain>
    </source>
</reference>